<dbReference type="EMBL" id="JACBXQ010000001">
    <property type="protein sequence ID" value="MBG9985458.1"/>
    <property type="molecule type" value="Genomic_DNA"/>
</dbReference>
<comment type="caution">
    <text evidence="4">The sequence shown here is derived from an EMBL/GenBank/DDBJ whole genome shotgun (WGS) entry which is preliminary data.</text>
</comment>
<feature type="DNA-binding region" description="H-T-H motif" evidence="2">
    <location>
        <begin position="24"/>
        <end position="43"/>
    </location>
</feature>
<protein>
    <submittedName>
        <fullName evidence="4">TetR/AcrR family transcriptional regulator</fullName>
    </submittedName>
</protein>
<dbReference type="PANTHER" id="PTHR43479:SF11">
    <property type="entry name" value="ACREF_ENVCD OPERON REPRESSOR-RELATED"/>
    <property type="match status" value="1"/>
</dbReference>
<dbReference type="Pfam" id="PF21303">
    <property type="entry name" value="TetR_C_39"/>
    <property type="match status" value="1"/>
</dbReference>
<reference evidence="4 5" key="1">
    <citation type="submission" date="2020-07" db="EMBL/GenBank/DDBJ databases">
        <title>Facklamia lactis sp. nov., isolated from raw milk.</title>
        <authorList>
            <person name="Doll E.V."/>
            <person name="Huptas C."/>
            <person name="Staib L."/>
            <person name="Wenning M."/>
            <person name="Scherer S."/>
        </authorList>
    </citation>
    <scope>NUCLEOTIDE SEQUENCE [LARGE SCALE GENOMIC DNA]</scope>
    <source>
        <strain evidence="4 5">DSM 111018</strain>
    </source>
</reference>
<sequence>MSRKQEILDIAFELFEKKGYDTVSTNDIVKEVGIARGTLYHHFKSKEDILDSIIEQFCQKSFDRARQIAQDSSIPVTQRLAQVIASLNAQDNQLFDYIHQPQNALMHEKISHSILSELPSILLRVIQDGIELGMMETPYPYEACELIVAYVNGVIDNHALGSSQTNQKRRMESFIYHLELLFKAPKGTFDFILDLSQH</sequence>
<gene>
    <name evidence="4" type="ORF">HZY91_00950</name>
</gene>
<dbReference type="InterPro" id="IPR001647">
    <property type="entry name" value="HTH_TetR"/>
</dbReference>
<dbReference type="PRINTS" id="PR00455">
    <property type="entry name" value="HTHTETR"/>
</dbReference>
<dbReference type="Proteomes" id="UP000721415">
    <property type="component" value="Unassembled WGS sequence"/>
</dbReference>
<evidence type="ECO:0000256" key="1">
    <source>
        <dbReference type="ARBA" id="ARBA00023125"/>
    </source>
</evidence>
<dbReference type="PANTHER" id="PTHR43479">
    <property type="entry name" value="ACREF/ENVCD OPERON REPRESSOR-RELATED"/>
    <property type="match status" value="1"/>
</dbReference>
<dbReference type="RefSeq" id="WP_197113753.1">
    <property type="nucleotide sequence ID" value="NZ_JACBXQ010000001.1"/>
</dbReference>
<dbReference type="SUPFAM" id="SSF46689">
    <property type="entry name" value="Homeodomain-like"/>
    <property type="match status" value="1"/>
</dbReference>
<dbReference type="InterPro" id="IPR050624">
    <property type="entry name" value="HTH-type_Tx_Regulator"/>
</dbReference>
<dbReference type="InterPro" id="IPR009057">
    <property type="entry name" value="Homeodomain-like_sf"/>
</dbReference>
<dbReference type="PROSITE" id="PS01081">
    <property type="entry name" value="HTH_TETR_1"/>
    <property type="match status" value="1"/>
</dbReference>
<accession>A0ABS0LMS2</accession>
<evidence type="ECO:0000259" key="3">
    <source>
        <dbReference type="PROSITE" id="PS50977"/>
    </source>
</evidence>
<dbReference type="Gene3D" id="1.10.357.10">
    <property type="entry name" value="Tetracycline Repressor, domain 2"/>
    <property type="match status" value="1"/>
</dbReference>
<dbReference type="InterPro" id="IPR023772">
    <property type="entry name" value="DNA-bd_HTH_TetR-type_CS"/>
</dbReference>
<dbReference type="Pfam" id="PF00440">
    <property type="entry name" value="TetR_N"/>
    <property type="match status" value="1"/>
</dbReference>
<dbReference type="PROSITE" id="PS50977">
    <property type="entry name" value="HTH_TETR_2"/>
    <property type="match status" value="1"/>
</dbReference>
<evidence type="ECO:0000313" key="5">
    <source>
        <dbReference type="Proteomes" id="UP000721415"/>
    </source>
</evidence>
<feature type="domain" description="HTH tetR-type" evidence="3">
    <location>
        <begin position="1"/>
        <end position="61"/>
    </location>
</feature>
<name>A0ABS0LMS2_9LACT</name>
<organism evidence="4 5">
    <name type="scientific">Facklamia lactis</name>
    <dbReference type="NCBI Taxonomy" id="2749967"/>
    <lineage>
        <taxon>Bacteria</taxon>
        <taxon>Bacillati</taxon>
        <taxon>Bacillota</taxon>
        <taxon>Bacilli</taxon>
        <taxon>Lactobacillales</taxon>
        <taxon>Aerococcaceae</taxon>
        <taxon>Facklamia</taxon>
    </lineage>
</organism>
<keyword evidence="1 2" id="KW-0238">DNA-binding</keyword>
<evidence type="ECO:0000313" key="4">
    <source>
        <dbReference type="EMBL" id="MBG9985458.1"/>
    </source>
</evidence>
<keyword evidence="5" id="KW-1185">Reference proteome</keyword>
<dbReference type="InterPro" id="IPR049149">
    <property type="entry name" value="TetR/AcrR_C"/>
</dbReference>
<proteinExistence type="predicted"/>
<evidence type="ECO:0000256" key="2">
    <source>
        <dbReference type="PROSITE-ProRule" id="PRU00335"/>
    </source>
</evidence>